<dbReference type="RefSeq" id="WP_028529948.1">
    <property type="nucleotide sequence ID" value="NZ_CABLBR010000037.1"/>
</dbReference>
<feature type="chain" id="PRO_5045071517" evidence="5">
    <location>
        <begin position="23"/>
        <end position="348"/>
    </location>
</feature>
<evidence type="ECO:0000256" key="5">
    <source>
        <dbReference type="SAM" id="SignalP"/>
    </source>
</evidence>
<organism evidence="7 8">
    <name type="scientific">Ruminococcus gauvreauii</name>
    <dbReference type="NCBI Taxonomy" id="438033"/>
    <lineage>
        <taxon>Bacteria</taxon>
        <taxon>Bacillati</taxon>
        <taxon>Bacillota</taxon>
        <taxon>Clostridia</taxon>
        <taxon>Eubacteriales</taxon>
        <taxon>Oscillospiraceae</taxon>
        <taxon>Ruminococcus</taxon>
    </lineage>
</organism>
<reference evidence="7" key="1">
    <citation type="journal article" date="2022" name="Cell">
        <title>Design, construction, and in vivo augmentation of a complex gut microbiome.</title>
        <authorList>
            <person name="Cheng A.G."/>
            <person name="Ho P.Y."/>
            <person name="Aranda-Diaz A."/>
            <person name="Jain S."/>
            <person name="Yu F.B."/>
            <person name="Meng X."/>
            <person name="Wang M."/>
            <person name="Iakiviak M."/>
            <person name="Nagashima K."/>
            <person name="Zhao A."/>
            <person name="Murugkar P."/>
            <person name="Patil A."/>
            <person name="Atabakhsh K."/>
            <person name="Weakley A."/>
            <person name="Yan J."/>
            <person name="Brumbaugh A.R."/>
            <person name="Higginbottom S."/>
            <person name="Dimas A."/>
            <person name="Shiver A.L."/>
            <person name="Deutschbauer A."/>
            <person name="Neff N."/>
            <person name="Sonnenburg J.L."/>
            <person name="Huang K.C."/>
            <person name="Fischbach M.A."/>
        </authorList>
    </citation>
    <scope>NUCLEOTIDE SEQUENCE</scope>
    <source>
        <strain evidence="7">DSM 19829</strain>
    </source>
</reference>
<comment type="subcellular location">
    <subcellularLocation>
        <location evidence="1">Cell envelope</location>
    </subcellularLocation>
</comment>
<evidence type="ECO:0000256" key="2">
    <source>
        <dbReference type="ARBA" id="ARBA00007639"/>
    </source>
</evidence>
<evidence type="ECO:0000256" key="3">
    <source>
        <dbReference type="ARBA" id="ARBA00022729"/>
    </source>
</evidence>
<dbReference type="PANTHER" id="PTHR46847:SF1">
    <property type="entry name" value="D-ALLOSE-BINDING PERIPLASMIC PROTEIN-RELATED"/>
    <property type="match status" value="1"/>
</dbReference>
<dbReference type="SUPFAM" id="SSF53822">
    <property type="entry name" value="Periplasmic binding protein-like I"/>
    <property type="match status" value="1"/>
</dbReference>
<evidence type="ECO:0000313" key="7">
    <source>
        <dbReference type="EMBL" id="UWP58284.1"/>
    </source>
</evidence>
<keyword evidence="3 5" id="KW-0732">Signal</keyword>
<feature type="compositionally biased region" description="Basic and acidic residues" evidence="4">
    <location>
        <begin position="45"/>
        <end position="60"/>
    </location>
</feature>
<comment type="similarity">
    <text evidence="2">Belongs to the bacterial solute-binding protein 2 family.</text>
</comment>
<proteinExistence type="inferred from homology"/>
<gene>
    <name evidence="7" type="ORF">NQ502_12945</name>
</gene>
<protein>
    <submittedName>
        <fullName evidence="7">Sugar ABC transporter substrate-binding protein</fullName>
    </submittedName>
</protein>
<dbReference type="Gene3D" id="3.40.50.2300">
    <property type="match status" value="2"/>
</dbReference>
<evidence type="ECO:0000313" key="8">
    <source>
        <dbReference type="Proteomes" id="UP001060164"/>
    </source>
</evidence>
<dbReference type="Proteomes" id="UP001060164">
    <property type="component" value="Chromosome"/>
</dbReference>
<dbReference type="PANTHER" id="PTHR46847">
    <property type="entry name" value="D-ALLOSE-BINDING PERIPLASMIC PROTEIN-RELATED"/>
    <property type="match status" value="1"/>
</dbReference>
<feature type="domain" description="Periplasmic binding protein" evidence="6">
    <location>
        <begin position="68"/>
        <end position="331"/>
    </location>
</feature>
<accession>A0ABY5VCI5</accession>
<dbReference type="Pfam" id="PF13407">
    <property type="entry name" value="Peripla_BP_4"/>
    <property type="match status" value="1"/>
</dbReference>
<dbReference type="InterPro" id="IPR028082">
    <property type="entry name" value="Peripla_BP_I"/>
</dbReference>
<evidence type="ECO:0000256" key="4">
    <source>
        <dbReference type="SAM" id="MobiDB-lite"/>
    </source>
</evidence>
<sequence length="348" mass="36821">MGRFTRKMLAVMLSAAMMVGLAACGGGGDAASDKQESTQPAAAETKTEETARENAQKETADSGKTYRIGYVCKHQLDEFMQTLRSGAEEYAKEIGVDLTFMSSEKHSDVEKQVQLMDDMITQKFDAIILVATDPAALLPSIKKANAADIPVILVNDTIDEEAAKAQGAEYVTYIGTDNYQGGVVGGEFINEKYPDGAKICILSGTVGNPAGDARIDGFVEAISANPKLEVVSNQPTDWSRDQGYSVMQNVLTANPDIDVVYCAADLIALGAAEAVTQAGKAADIKVLGFDGSNEIVAMAEEEGSCVIGSVAQFPADMSKEAIDACITVLEGGTVEHEINTDVKVLPEQ</sequence>
<feature type="region of interest" description="Disordered" evidence="4">
    <location>
        <begin position="28"/>
        <end position="60"/>
    </location>
</feature>
<dbReference type="EMBL" id="CP102290">
    <property type="protein sequence ID" value="UWP58284.1"/>
    <property type="molecule type" value="Genomic_DNA"/>
</dbReference>
<evidence type="ECO:0000259" key="6">
    <source>
        <dbReference type="Pfam" id="PF13407"/>
    </source>
</evidence>
<feature type="signal peptide" evidence="5">
    <location>
        <begin position="1"/>
        <end position="22"/>
    </location>
</feature>
<dbReference type="InterPro" id="IPR025997">
    <property type="entry name" value="SBP_2_dom"/>
</dbReference>
<dbReference type="CDD" id="cd01536">
    <property type="entry name" value="PBP1_ABC_sugar_binding-like"/>
    <property type="match status" value="1"/>
</dbReference>
<evidence type="ECO:0000256" key="1">
    <source>
        <dbReference type="ARBA" id="ARBA00004196"/>
    </source>
</evidence>
<keyword evidence="8" id="KW-1185">Reference proteome</keyword>
<dbReference type="PROSITE" id="PS51257">
    <property type="entry name" value="PROKAR_LIPOPROTEIN"/>
    <property type="match status" value="1"/>
</dbReference>
<name>A0ABY5VCI5_9FIRM</name>